<evidence type="ECO:0000313" key="3">
    <source>
        <dbReference type="EMBL" id="KKG63182.1"/>
    </source>
</evidence>
<dbReference type="EMBL" id="JJPV01000039">
    <property type="protein sequence ID" value="KKH01745.1"/>
    <property type="molecule type" value="Genomic_DNA"/>
</dbReference>
<evidence type="ECO:0000313" key="11">
    <source>
        <dbReference type="Proteomes" id="UP000034279"/>
    </source>
</evidence>
<keyword evidence="1" id="KW-0812">Transmembrane</keyword>
<evidence type="ECO:0000313" key="13">
    <source>
        <dbReference type="Proteomes" id="UP000034566"/>
    </source>
</evidence>
<evidence type="ECO:0000313" key="4">
    <source>
        <dbReference type="EMBL" id="KKG65483.1"/>
    </source>
</evidence>
<name>A0A0F8GD34_METMZ</name>
<evidence type="ECO:0000313" key="5">
    <source>
        <dbReference type="EMBL" id="KKG96593.1"/>
    </source>
</evidence>
<dbReference type="AlphaFoldDB" id="A0A0F8GD34"/>
<dbReference type="RefSeq" id="WP_048038229.1">
    <property type="nucleotide sequence ID" value="NZ_JJPI01000099.1"/>
</dbReference>
<protein>
    <submittedName>
        <fullName evidence="3">Uncharacterized protein</fullName>
    </submittedName>
</protein>
<dbReference type="EMBL" id="JJPW01000002">
    <property type="protein sequence ID" value="KKH04264.1"/>
    <property type="molecule type" value="Genomic_DNA"/>
</dbReference>
<evidence type="ECO:0000313" key="9">
    <source>
        <dbReference type="Proteomes" id="UP000034188"/>
    </source>
</evidence>
<gene>
    <name evidence="2" type="ORF">DU33_08745</name>
    <name evidence="4" type="ORF">DU45_07720</name>
    <name evidence="7" type="ORF">DU56_08545</name>
    <name evidence="3" type="ORF">DU64_06505</name>
    <name evidence="5" type="ORF">DU66_08130</name>
    <name evidence="6" type="ORF">DU68_08385</name>
</gene>
<dbReference type="EMBL" id="JJPI01000099">
    <property type="protein sequence ID" value="KKG52658.1"/>
    <property type="molecule type" value="Genomic_DNA"/>
</dbReference>
<proteinExistence type="predicted"/>
<evidence type="ECO:0000313" key="7">
    <source>
        <dbReference type="EMBL" id="KKH04264.1"/>
    </source>
</evidence>
<evidence type="ECO:0000313" key="6">
    <source>
        <dbReference type="EMBL" id="KKH01745.1"/>
    </source>
</evidence>
<dbReference type="Proteomes" id="UP000034253">
    <property type="component" value="Unassembled WGS sequence"/>
</dbReference>
<dbReference type="EMBL" id="JJPU01000112">
    <property type="protein sequence ID" value="KKG96593.1"/>
    <property type="molecule type" value="Genomic_DNA"/>
</dbReference>
<dbReference type="Proteomes" id="UP000034468">
    <property type="component" value="Unassembled WGS sequence"/>
</dbReference>
<evidence type="ECO:0000313" key="10">
    <source>
        <dbReference type="Proteomes" id="UP000034253"/>
    </source>
</evidence>
<evidence type="ECO:0000256" key="1">
    <source>
        <dbReference type="SAM" id="Phobius"/>
    </source>
</evidence>
<keyword evidence="1" id="KW-0472">Membrane</keyword>
<evidence type="ECO:0000313" key="2">
    <source>
        <dbReference type="EMBL" id="KKG52658.1"/>
    </source>
</evidence>
<evidence type="ECO:0000313" key="8">
    <source>
        <dbReference type="Proteomes" id="UP000033835"/>
    </source>
</evidence>
<organism evidence="3 11">
    <name type="scientific">Methanosarcina mazei</name>
    <name type="common">Methanosarcina frisia</name>
    <dbReference type="NCBI Taxonomy" id="2209"/>
    <lineage>
        <taxon>Archaea</taxon>
        <taxon>Methanobacteriati</taxon>
        <taxon>Methanobacteriota</taxon>
        <taxon>Stenosarchaea group</taxon>
        <taxon>Methanomicrobia</taxon>
        <taxon>Methanosarcinales</taxon>
        <taxon>Methanosarcinaceae</taxon>
        <taxon>Methanosarcina</taxon>
    </lineage>
</organism>
<dbReference type="EMBL" id="JJPJ01000058">
    <property type="protein sequence ID" value="KKG63182.1"/>
    <property type="molecule type" value="Genomic_DNA"/>
</dbReference>
<feature type="transmembrane region" description="Helical" evidence="1">
    <location>
        <begin position="14"/>
        <end position="36"/>
    </location>
</feature>
<reference evidence="8 9" key="1">
    <citation type="journal article" date="2015" name="ISME J.">
        <title>Genomic and phenotypic differentiation among Methanosarcina mazei populations from Columbia River sediment.</title>
        <authorList>
            <person name="Youngblut N.D."/>
            <person name="Wirth J.S."/>
            <person name="Henriksen J.R."/>
            <person name="Smith M."/>
            <person name="Simon H."/>
            <person name="Metcalf W.W."/>
            <person name="Whitaker R.J."/>
        </authorList>
    </citation>
    <scope>NUCLEOTIDE SEQUENCE [LARGE SCALE GENOMIC DNA]</scope>
    <source>
        <strain evidence="2 9">3.F.T.1A.1</strain>
        <strain evidence="3 11">3.F.T.1A.2</strain>
        <strain evidence="4 13">3.F.T.1A.4</strain>
        <strain evidence="5 12">3.H.M.1B.1</strain>
        <strain evidence="6 8">3.H.M.1B.2</strain>
        <strain evidence="7 10">3.H.M.1B.5</strain>
    </source>
</reference>
<accession>A0A0F8GD34</accession>
<dbReference type="Proteomes" id="UP000034566">
    <property type="component" value="Unassembled WGS sequence"/>
</dbReference>
<dbReference type="EMBL" id="JJPK01000011">
    <property type="protein sequence ID" value="KKG65483.1"/>
    <property type="molecule type" value="Genomic_DNA"/>
</dbReference>
<dbReference type="Proteomes" id="UP000034279">
    <property type="component" value="Unassembled WGS sequence"/>
</dbReference>
<dbReference type="Proteomes" id="UP000034188">
    <property type="component" value="Unassembled WGS sequence"/>
</dbReference>
<keyword evidence="1" id="KW-1133">Transmembrane helix</keyword>
<sequence length="227" mass="26655">MIDASLVPDQYQSIVLGTILKFISSIVVTFFGGIWAENKYNLISRLKQRYARWRNQRAAINLVLRYMPNEKLDFDCLKTIIKNSFIAEYPDYRLLSEKKFKLDIFFDEFTVEIMHDNCNEIYIEILKSSCGIKDLREKVGTFLTVLTRINNEKRLFDGFISCNVTLDLPYTWTYIKIFEPSGFKLKDYSIRMERPDRYKTGVTIHLNSINASLASTEEISFLLDKFL</sequence>
<dbReference type="Proteomes" id="UP000033835">
    <property type="component" value="Unassembled WGS sequence"/>
</dbReference>
<dbReference type="PATRIC" id="fig|2209.42.peg.1944"/>
<comment type="caution">
    <text evidence="3">The sequence shown here is derived from an EMBL/GenBank/DDBJ whole genome shotgun (WGS) entry which is preliminary data.</text>
</comment>
<evidence type="ECO:0000313" key="12">
    <source>
        <dbReference type="Proteomes" id="UP000034468"/>
    </source>
</evidence>